<dbReference type="SMART" id="SM00091">
    <property type="entry name" value="PAS"/>
    <property type="match status" value="3"/>
</dbReference>
<dbReference type="Pfam" id="PF13426">
    <property type="entry name" value="PAS_9"/>
    <property type="match status" value="1"/>
</dbReference>
<evidence type="ECO:0000313" key="13">
    <source>
        <dbReference type="Proteomes" id="UP001163266"/>
    </source>
</evidence>
<dbReference type="SMART" id="SM00086">
    <property type="entry name" value="PAC"/>
    <property type="match status" value="3"/>
</dbReference>
<keyword evidence="5" id="KW-0418">Kinase</keyword>
<dbReference type="NCBIfam" id="TIGR00229">
    <property type="entry name" value="sensory_box"/>
    <property type="match status" value="3"/>
</dbReference>
<dbReference type="InterPro" id="IPR001789">
    <property type="entry name" value="Sig_transdc_resp-reg_receiver"/>
</dbReference>
<dbReference type="InterPro" id="IPR036890">
    <property type="entry name" value="HATPase_C_sf"/>
</dbReference>
<name>A0ABY6MSW1_9BURK</name>
<feature type="transmembrane region" description="Helical" evidence="7">
    <location>
        <begin position="162"/>
        <end position="182"/>
    </location>
</feature>
<dbReference type="EC" id="2.7.13.3" evidence="2"/>
<dbReference type="Pfam" id="PF00512">
    <property type="entry name" value="HisKA"/>
    <property type="match status" value="1"/>
</dbReference>
<feature type="transmembrane region" description="Helical" evidence="7">
    <location>
        <begin position="20"/>
        <end position="40"/>
    </location>
</feature>
<evidence type="ECO:0000256" key="7">
    <source>
        <dbReference type="SAM" id="Phobius"/>
    </source>
</evidence>
<evidence type="ECO:0000259" key="8">
    <source>
        <dbReference type="PROSITE" id="PS50109"/>
    </source>
</evidence>
<gene>
    <name evidence="12" type="ORF">OMP39_00335</name>
</gene>
<dbReference type="CDD" id="cd17546">
    <property type="entry name" value="REC_hyHK_CKI1_RcsC-like"/>
    <property type="match status" value="1"/>
</dbReference>
<evidence type="ECO:0000259" key="9">
    <source>
        <dbReference type="PROSITE" id="PS50110"/>
    </source>
</evidence>
<feature type="modified residue" description="4-aspartylphosphate" evidence="6">
    <location>
        <position position="878"/>
    </location>
</feature>
<feature type="transmembrane region" description="Helical" evidence="7">
    <location>
        <begin position="49"/>
        <end position="68"/>
    </location>
</feature>
<evidence type="ECO:0000313" key="12">
    <source>
        <dbReference type="EMBL" id="UZD55080.1"/>
    </source>
</evidence>
<evidence type="ECO:0000259" key="11">
    <source>
        <dbReference type="PROSITE" id="PS50113"/>
    </source>
</evidence>
<dbReference type="InterPro" id="IPR013656">
    <property type="entry name" value="PAS_4"/>
</dbReference>
<feature type="domain" description="Response regulatory" evidence="9">
    <location>
        <begin position="827"/>
        <end position="945"/>
    </location>
</feature>
<feature type="domain" description="Histidine kinase" evidence="8">
    <location>
        <begin position="588"/>
        <end position="805"/>
    </location>
</feature>
<keyword evidence="7" id="KW-1133">Transmembrane helix</keyword>
<reference evidence="12" key="1">
    <citation type="submission" date="2022-10" db="EMBL/GenBank/DDBJ databases">
        <title>Complete genome sequence of Schlegelella aquatica LMG 23380.</title>
        <authorList>
            <person name="Musilova J."/>
            <person name="Kourilova X."/>
            <person name="Bezdicek M."/>
            <person name="Hermankova K."/>
            <person name="Obruca S."/>
            <person name="Sedlar K."/>
        </authorList>
    </citation>
    <scope>NUCLEOTIDE SEQUENCE</scope>
    <source>
        <strain evidence="12">LMG 23380</strain>
    </source>
</reference>
<keyword evidence="7" id="KW-0812">Transmembrane</keyword>
<keyword evidence="7" id="KW-0472">Membrane</keyword>
<dbReference type="Gene3D" id="3.30.565.10">
    <property type="entry name" value="Histidine kinase-like ATPase, C-terminal domain"/>
    <property type="match status" value="1"/>
</dbReference>
<dbReference type="Pfam" id="PF00072">
    <property type="entry name" value="Response_reg"/>
    <property type="match status" value="1"/>
</dbReference>
<evidence type="ECO:0000256" key="5">
    <source>
        <dbReference type="ARBA" id="ARBA00022777"/>
    </source>
</evidence>
<dbReference type="InterPro" id="IPR000700">
    <property type="entry name" value="PAS-assoc_C"/>
</dbReference>
<evidence type="ECO:0000259" key="10">
    <source>
        <dbReference type="PROSITE" id="PS50112"/>
    </source>
</evidence>
<dbReference type="SMART" id="SM00388">
    <property type="entry name" value="HisKA"/>
    <property type="match status" value="1"/>
</dbReference>
<dbReference type="SUPFAM" id="SSF52172">
    <property type="entry name" value="CheY-like"/>
    <property type="match status" value="1"/>
</dbReference>
<dbReference type="CDD" id="cd16922">
    <property type="entry name" value="HATPase_EvgS-ArcB-TorS-like"/>
    <property type="match status" value="1"/>
</dbReference>
<dbReference type="InterPro" id="IPR001610">
    <property type="entry name" value="PAC"/>
</dbReference>
<dbReference type="InterPro" id="IPR000014">
    <property type="entry name" value="PAS"/>
</dbReference>
<dbReference type="PROSITE" id="PS50113">
    <property type="entry name" value="PAC"/>
    <property type="match status" value="2"/>
</dbReference>
<keyword evidence="4" id="KW-0808">Transferase</keyword>
<dbReference type="Pfam" id="PF08448">
    <property type="entry name" value="PAS_4"/>
    <property type="match status" value="1"/>
</dbReference>
<dbReference type="SUPFAM" id="SSF47384">
    <property type="entry name" value="Homodimeric domain of signal transducing histidine kinase"/>
    <property type="match status" value="1"/>
</dbReference>
<feature type="domain" description="PAS" evidence="10">
    <location>
        <begin position="327"/>
        <end position="376"/>
    </location>
</feature>
<dbReference type="Pfam" id="PF13188">
    <property type="entry name" value="PAS_8"/>
    <property type="match status" value="1"/>
</dbReference>
<dbReference type="SMART" id="SM00387">
    <property type="entry name" value="HATPase_c"/>
    <property type="match status" value="1"/>
</dbReference>
<dbReference type="InterPro" id="IPR036097">
    <property type="entry name" value="HisK_dim/P_sf"/>
</dbReference>
<dbReference type="InterPro" id="IPR004358">
    <property type="entry name" value="Sig_transdc_His_kin-like_C"/>
</dbReference>
<dbReference type="SUPFAM" id="SSF55874">
    <property type="entry name" value="ATPase domain of HSP90 chaperone/DNA topoisomerase II/histidine kinase"/>
    <property type="match status" value="1"/>
</dbReference>
<keyword evidence="3 6" id="KW-0597">Phosphoprotein</keyword>
<evidence type="ECO:0000256" key="3">
    <source>
        <dbReference type="ARBA" id="ARBA00022553"/>
    </source>
</evidence>
<dbReference type="Proteomes" id="UP001163266">
    <property type="component" value="Chromosome"/>
</dbReference>
<evidence type="ECO:0000256" key="6">
    <source>
        <dbReference type="PROSITE-ProRule" id="PRU00169"/>
    </source>
</evidence>
<dbReference type="PROSITE" id="PS50112">
    <property type="entry name" value="PAS"/>
    <property type="match status" value="1"/>
</dbReference>
<accession>A0ABY6MSW1</accession>
<evidence type="ECO:0000256" key="1">
    <source>
        <dbReference type="ARBA" id="ARBA00000085"/>
    </source>
</evidence>
<feature type="domain" description="PAC" evidence="11">
    <location>
        <begin position="276"/>
        <end position="326"/>
    </location>
</feature>
<dbReference type="InterPro" id="IPR035965">
    <property type="entry name" value="PAS-like_dom_sf"/>
</dbReference>
<dbReference type="Pfam" id="PF02518">
    <property type="entry name" value="HATPase_c"/>
    <property type="match status" value="1"/>
</dbReference>
<evidence type="ECO:0000256" key="2">
    <source>
        <dbReference type="ARBA" id="ARBA00012438"/>
    </source>
</evidence>
<feature type="transmembrane region" description="Helical" evidence="7">
    <location>
        <begin position="125"/>
        <end position="141"/>
    </location>
</feature>
<sequence>MSPQSPPVAAARTDPQVARFVIVFGAAFCLFGAFLVGVLYQGVEPLQRFLGGAMLGTLALAMAGVGAWTPESRLRVATAIVLAGCLLGIIVVAVVTRQGLYSSGMPLVAVFVMVAGLLLGWRASAAMGALSAGGVAVLWLAERQGWLQGATAPAATSPSNRALALTGIVLSGLGLAWAFSVYGRRRWEAVLQAQQSVAASERRWRHLFARSPSALLLHREGVIIAANEAAARLFAYDSPEQLCGRPLLDLYDPVSRPLLRARLAMFDSLSEGASLPLAEFSMRRSDGRLLYATATGAKVLLPDGPAIESMYVDVTERRAAEKELLRSQALLSQLFSSSPDVVTVTEPQSGRYILVNPVIERMLGYKPEEVLGRTVVEVGILSSQAERERFLAIIRRDGSVKDFLVHYRAKDGRLVPCLISGTIFHVDGSPYLLVLTRDVSERLRSRAEYRAILDNAPVGIAVVQDGRFEQANARLEHMLGWETGTLAGQPVRVIWPSEEEFEAVRGVAARGLARDERVDIEREMMRRDGQRFWGRLRASRIDDGQPQRRSTLWILEDVTQAHQAARDLAVAKEQAEAASRAKSVFLANMSHEIRTPLHGVLGLAQLALAPGTPSLRREEYLRRIVDSAQSLAGIISDILDLSKIEAGRLQLEQLPFDLHELLHSLAQSYGELAASKGLRLQLRIEPRVPVQVMGDPLRLRQVLGNYLSNALKFAERGTVELTAAAVDGGVRLAVRDEGPGIDPALRDRLFQPFTQADESISRRYGGTGLGLSICRELARLMGGRVGVESEPGVGALFWVELPLPAARFSEAAAAGGPPEQDALQGARVLIVEDNPVNMMIAVAMLEQWGIEVVQSTDGQEALARLEASDAAFDAVLMDLHMSGMSGYEVTRRARERWDERRLPIIALTAAALVSEQERAFASGMNDFIPKPIDMQRLRAALARWVRCEGPSTVL</sequence>
<dbReference type="PROSITE" id="PS50110">
    <property type="entry name" value="RESPONSE_REGULATORY"/>
    <property type="match status" value="1"/>
</dbReference>
<dbReference type="InterPro" id="IPR005467">
    <property type="entry name" value="His_kinase_dom"/>
</dbReference>
<dbReference type="Gene3D" id="3.30.450.20">
    <property type="entry name" value="PAS domain"/>
    <property type="match status" value="3"/>
</dbReference>
<feature type="domain" description="PAC" evidence="11">
    <location>
        <begin position="518"/>
        <end position="570"/>
    </location>
</feature>
<proteinExistence type="predicted"/>
<evidence type="ECO:0000256" key="4">
    <source>
        <dbReference type="ARBA" id="ARBA00022679"/>
    </source>
</evidence>
<dbReference type="InterPro" id="IPR011006">
    <property type="entry name" value="CheY-like_superfamily"/>
</dbReference>
<comment type="catalytic activity">
    <reaction evidence="1">
        <text>ATP + protein L-histidine = ADP + protein N-phospho-L-histidine.</text>
        <dbReference type="EC" id="2.7.13.3"/>
    </reaction>
</comment>
<dbReference type="InterPro" id="IPR003594">
    <property type="entry name" value="HATPase_dom"/>
</dbReference>
<dbReference type="RefSeq" id="WP_264892838.1">
    <property type="nucleotide sequence ID" value="NZ_CP110257.1"/>
</dbReference>
<protein>
    <recommendedName>
        <fullName evidence="2">histidine kinase</fullName>
        <ecNumber evidence="2">2.7.13.3</ecNumber>
    </recommendedName>
</protein>
<dbReference type="EMBL" id="CP110257">
    <property type="protein sequence ID" value="UZD55080.1"/>
    <property type="molecule type" value="Genomic_DNA"/>
</dbReference>
<dbReference type="PRINTS" id="PR00344">
    <property type="entry name" value="BCTRLSENSOR"/>
</dbReference>
<dbReference type="SMART" id="SM00448">
    <property type="entry name" value="REC"/>
    <property type="match status" value="1"/>
</dbReference>
<dbReference type="Gene3D" id="1.10.287.130">
    <property type="match status" value="1"/>
</dbReference>
<feature type="transmembrane region" description="Helical" evidence="7">
    <location>
        <begin position="74"/>
        <end position="95"/>
    </location>
</feature>
<dbReference type="SUPFAM" id="SSF55785">
    <property type="entry name" value="PYP-like sensor domain (PAS domain)"/>
    <property type="match status" value="3"/>
</dbReference>
<keyword evidence="13" id="KW-1185">Reference proteome</keyword>
<dbReference type="PANTHER" id="PTHR43047:SF64">
    <property type="entry name" value="HISTIDINE KINASE CONTAINING CHEY-HOMOLOGOUS RECEIVER DOMAIN AND PAS DOMAIN-RELATED"/>
    <property type="match status" value="1"/>
</dbReference>
<dbReference type="Gene3D" id="3.40.50.2300">
    <property type="match status" value="1"/>
</dbReference>
<dbReference type="PROSITE" id="PS50109">
    <property type="entry name" value="HIS_KIN"/>
    <property type="match status" value="1"/>
</dbReference>
<dbReference type="CDD" id="cd00130">
    <property type="entry name" value="PAS"/>
    <property type="match status" value="3"/>
</dbReference>
<dbReference type="InterPro" id="IPR003661">
    <property type="entry name" value="HisK_dim/P_dom"/>
</dbReference>
<dbReference type="PANTHER" id="PTHR43047">
    <property type="entry name" value="TWO-COMPONENT HISTIDINE PROTEIN KINASE"/>
    <property type="match status" value="1"/>
</dbReference>
<dbReference type="CDD" id="cd00082">
    <property type="entry name" value="HisKA"/>
    <property type="match status" value="1"/>
</dbReference>
<feature type="transmembrane region" description="Helical" evidence="7">
    <location>
        <begin position="100"/>
        <end position="119"/>
    </location>
</feature>
<organism evidence="12 13">
    <name type="scientific">Caldimonas aquatica</name>
    <dbReference type="NCBI Taxonomy" id="376175"/>
    <lineage>
        <taxon>Bacteria</taxon>
        <taxon>Pseudomonadati</taxon>
        <taxon>Pseudomonadota</taxon>
        <taxon>Betaproteobacteria</taxon>
        <taxon>Burkholderiales</taxon>
        <taxon>Sphaerotilaceae</taxon>
        <taxon>Caldimonas</taxon>
    </lineage>
</organism>